<reference evidence="2 3" key="1">
    <citation type="submission" date="2018-02" db="EMBL/GenBank/DDBJ databases">
        <title>The genomes of Aspergillus section Nigri reveals drivers in fungal speciation.</title>
        <authorList>
            <consortium name="DOE Joint Genome Institute"/>
            <person name="Vesth T.C."/>
            <person name="Nybo J."/>
            <person name="Theobald S."/>
            <person name="Brandl J."/>
            <person name="Frisvad J.C."/>
            <person name="Nielsen K.F."/>
            <person name="Lyhne E.K."/>
            <person name="Kogle M.E."/>
            <person name="Kuo A."/>
            <person name="Riley R."/>
            <person name="Clum A."/>
            <person name="Nolan M."/>
            <person name="Lipzen A."/>
            <person name="Salamov A."/>
            <person name="Henrissat B."/>
            <person name="Wiebenga A."/>
            <person name="De vries R.P."/>
            <person name="Grigoriev I.V."/>
            <person name="Mortensen U.H."/>
            <person name="Andersen M.R."/>
            <person name="Baker S.E."/>
        </authorList>
    </citation>
    <scope>NUCLEOTIDE SEQUENCE [LARGE SCALE GENOMIC DNA]</scope>
    <source>
        <strain evidence="2 3">CBS 121593</strain>
    </source>
</reference>
<keyword evidence="2" id="KW-0808">Transferase</keyword>
<accession>A0A395HI64</accession>
<sequence length="299" mass="34402">MDRNFRDDLLQTYTDTELTQHIMSSPSAPSSFDVSLLSSKYIAKTSSIKEAEDAVKAMEVVNHLRIRSPRVQRIVINGSSAHYIMNRIEGTTLDALWIQLSWFTTIKLAFQLRHFVRILRSITSTTAGSLATGQCRSFYLDDRFGVPARSTPTDLAEFFRFWGNFRGMKQAIQIAKQGQKLNGTEYIPPMMGEFVLTHHDLAPRNLLLSPAGELWLLDWELAGFYPIYFEYAAMYNFDMHSEWSTLDRLRWYLFTWIAVGSYKREARVLANIRSKFTRFAVGRRFELLEIGGPSRVPAS</sequence>
<gene>
    <name evidence="2" type="ORF">BO80DRAFT_475076</name>
</gene>
<organism evidence="2 3">
    <name type="scientific">Aspergillus ibericus CBS 121593</name>
    <dbReference type="NCBI Taxonomy" id="1448316"/>
    <lineage>
        <taxon>Eukaryota</taxon>
        <taxon>Fungi</taxon>
        <taxon>Dikarya</taxon>
        <taxon>Ascomycota</taxon>
        <taxon>Pezizomycotina</taxon>
        <taxon>Eurotiomycetes</taxon>
        <taxon>Eurotiomycetidae</taxon>
        <taxon>Eurotiales</taxon>
        <taxon>Aspergillaceae</taxon>
        <taxon>Aspergillus</taxon>
        <taxon>Aspergillus subgen. Circumdati</taxon>
    </lineage>
</organism>
<dbReference type="GO" id="GO:0016301">
    <property type="term" value="F:kinase activity"/>
    <property type="evidence" value="ECO:0007669"/>
    <property type="project" value="UniProtKB-KW"/>
</dbReference>
<dbReference type="InterPro" id="IPR002575">
    <property type="entry name" value="Aminoglycoside_PTrfase"/>
</dbReference>
<dbReference type="EMBL" id="KZ824420">
    <property type="protein sequence ID" value="RAL05944.1"/>
    <property type="molecule type" value="Genomic_DNA"/>
</dbReference>
<keyword evidence="2" id="KW-0418">Kinase</keyword>
<protein>
    <submittedName>
        <fullName evidence="2">Kinase-like protein</fullName>
    </submittedName>
</protein>
<dbReference type="GeneID" id="37228063"/>
<dbReference type="PANTHER" id="PTHR21310">
    <property type="entry name" value="AMINOGLYCOSIDE PHOSPHOTRANSFERASE-RELATED-RELATED"/>
    <property type="match status" value="1"/>
</dbReference>
<dbReference type="STRING" id="1448316.A0A395HI64"/>
<dbReference type="PANTHER" id="PTHR21310:SF39">
    <property type="entry name" value="AMINOGLYCOSIDE PHOSPHOTRANSFERASE DOMAIN-CONTAINING PROTEIN"/>
    <property type="match status" value="1"/>
</dbReference>
<evidence type="ECO:0000313" key="2">
    <source>
        <dbReference type="EMBL" id="RAL05944.1"/>
    </source>
</evidence>
<dbReference type="SUPFAM" id="SSF56112">
    <property type="entry name" value="Protein kinase-like (PK-like)"/>
    <property type="match status" value="1"/>
</dbReference>
<dbReference type="RefSeq" id="XP_025580271.1">
    <property type="nucleotide sequence ID" value="XM_025723198.1"/>
</dbReference>
<proteinExistence type="predicted"/>
<dbReference type="InterPro" id="IPR011009">
    <property type="entry name" value="Kinase-like_dom_sf"/>
</dbReference>
<dbReference type="OrthoDB" id="3250044at2759"/>
<feature type="domain" description="Aminoglycoside phosphotransferase" evidence="1">
    <location>
        <begin position="32"/>
        <end position="243"/>
    </location>
</feature>
<dbReference type="Pfam" id="PF01636">
    <property type="entry name" value="APH"/>
    <property type="match status" value="1"/>
</dbReference>
<dbReference type="Proteomes" id="UP000249402">
    <property type="component" value="Unassembled WGS sequence"/>
</dbReference>
<dbReference type="AlphaFoldDB" id="A0A395HI64"/>
<evidence type="ECO:0000313" key="3">
    <source>
        <dbReference type="Proteomes" id="UP000249402"/>
    </source>
</evidence>
<dbReference type="Gene3D" id="3.90.1200.10">
    <property type="match status" value="1"/>
</dbReference>
<dbReference type="VEuPathDB" id="FungiDB:BO80DRAFT_475076"/>
<name>A0A395HI64_9EURO</name>
<dbReference type="InterPro" id="IPR051678">
    <property type="entry name" value="AGP_Transferase"/>
</dbReference>
<keyword evidence="3" id="KW-1185">Reference proteome</keyword>
<evidence type="ECO:0000259" key="1">
    <source>
        <dbReference type="Pfam" id="PF01636"/>
    </source>
</evidence>